<comment type="caution">
    <text evidence="4">The sequence shown here is derived from an EMBL/GenBank/DDBJ whole genome shotgun (WGS) entry which is preliminary data.</text>
</comment>
<dbReference type="SUPFAM" id="SSF51735">
    <property type="entry name" value="NAD(P)-binding Rossmann-fold domains"/>
    <property type="match status" value="1"/>
</dbReference>
<dbReference type="Pfam" id="PF05368">
    <property type="entry name" value="NmrA"/>
    <property type="match status" value="1"/>
</dbReference>
<evidence type="ECO:0000259" key="3">
    <source>
        <dbReference type="Pfam" id="PF05368"/>
    </source>
</evidence>
<proteinExistence type="inferred from homology"/>
<keyword evidence="2" id="KW-0521">NADP</keyword>
<dbReference type="Proteomes" id="UP001152178">
    <property type="component" value="Unassembled WGS sequence"/>
</dbReference>
<comment type="similarity">
    <text evidence="1">Belongs to the NmrA-type oxidoreductase family.</text>
</comment>
<dbReference type="Gene3D" id="3.40.50.720">
    <property type="entry name" value="NAD(P)-binding Rossmann-like Domain"/>
    <property type="match status" value="1"/>
</dbReference>
<evidence type="ECO:0000256" key="1">
    <source>
        <dbReference type="ARBA" id="ARBA00006328"/>
    </source>
</evidence>
<dbReference type="PANTHER" id="PTHR42748:SF7">
    <property type="entry name" value="NMRA LIKE REDOX SENSOR 1-RELATED"/>
    <property type="match status" value="1"/>
</dbReference>
<reference evidence="4" key="1">
    <citation type="submission" date="2022-11" db="EMBL/GenBank/DDBJ databases">
        <authorList>
            <person name="Coimbra C."/>
        </authorList>
    </citation>
    <scope>NUCLEOTIDE SEQUENCE</scope>
    <source>
        <strain evidence="4">Jales19</strain>
    </source>
</reference>
<dbReference type="RefSeq" id="WP_269903754.1">
    <property type="nucleotide sequence ID" value="NZ_JAPFQA010000001.1"/>
</dbReference>
<protein>
    <submittedName>
        <fullName evidence="4">NmrA/HSCARG family protein</fullName>
    </submittedName>
</protein>
<keyword evidence="5" id="KW-1185">Reference proteome</keyword>
<name>A0ABT4QNI4_9HYPH</name>
<dbReference type="EMBL" id="JAPFQA010000001">
    <property type="protein sequence ID" value="MCZ8543135.1"/>
    <property type="molecule type" value="Genomic_DNA"/>
</dbReference>
<evidence type="ECO:0000313" key="5">
    <source>
        <dbReference type="Proteomes" id="UP001152178"/>
    </source>
</evidence>
<organism evidence="4 5">
    <name type="scientific">Mesorhizobium qingshengii</name>
    <dbReference type="NCBI Taxonomy" id="1165689"/>
    <lineage>
        <taxon>Bacteria</taxon>
        <taxon>Pseudomonadati</taxon>
        <taxon>Pseudomonadota</taxon>
        <taxon>Alphaproteobacteria</taxon>
        <taxon>Hyphomicrobiales</taxon>
        <taxon>Phyllobacteriaceae</taxon>
        <taxon>Mesorhizobium</taxon>
    </lineage>
</organism>
<dbReference type="InterPro" id="IPR051164">
    <property type="entry name" value="NmrA-like_oxidored"/>
</dbReference>
<gene>
    <name evidence="4" type="ORF">OOJ09_03015</name>
</gene>
<dbReference type="PANTHER" id="PTHR42748">
    <property type="entry name" value="NITROGEN METABOLITE REPRESSION PROTEIN NMRA FAMILY MEMBER"/>
    <property type="match status" value="1"/>
</dbReference>
<feature type="domain" description="NmrA-like" evidence="3">
    <location>
        <begin position="4"/>
        <end position="260"/>
    </location>
</feature>
<dbReference type="Gene3D" id="3.90.25.10">
    <property type="entry name" value="UDP-galactose 4-epimerase, domain 1"/>
    <property type="match status" value="1"/>
</dbReference>
<dbReference type="InterPro" id="IPR008030">
    <property type="entry name" value="NmrA-like"/>
</dbReference>
<dbReference type="CDD" id="cd05251">
    <property type="entry name" value="NmrA_like_SDR_a"/>
    <property type="match status" value="1"/>
</dbReference>
<sequence>MTSKRSILVTGATGQQGGAVARALLSKGHRVKALTRRPDSDGARHLASAGADVVAGDLADAASIVKAAKDVDTMFLMGNSCEAGLEEETRQGIIAADAAKAAGVGHLIYSSVADADKKTGIPHFESKYLVEKHVAGLGIPYTISAPVAFMENVVAPWSIGALRQGTHAFAMPPKRVLQLVALADIGAFVAALAERREQVFGKRFDFAGDELSGEEQAKILSEAIGRPIGYREIPIAAARQQSEDAALMFEWFDRVGYDVDIAALRRNFPEVRWHSFADWARAFDWSALERTAPAAAG</sequence>
<dbReference type="InterPro" id="IPR036291">
    <property type="entry name" value="NAD(P)-bd_dom_sf"/>
</dbReference>
<evidence type="ECO:0000313" key="4">
    <source>
        <dbReference type="EMBL" id="MCZ8543135.1"/>
    </source>
</evidence>
<accession>A0ABT4QNI4</accession>
<evidence type="ECO:0000256" key="2">
    <source>
        <dbReference type="ARBA" id="ARBA00022857"/>
    </source>
</evidence>